<feature type="non-terminal residue" evidence="1">
    <location>
        <position position="1"/>
    </location>
</feature>
<comment type="caution">
    <text evidence="1">The sequence shown here is derived from an EMBL/GenBank/DDBJ whole genome shotgun (WGS) entry which is preliminary data.</text>
</comment>
<dbReference type="AlphaFoldDB" id="A0A8B6FIH2"/>
<proteinExistence type="predicted"/>
<protein>
    <submittedName>
        <fullName evidence="1">Uncharacterized protein</fullName>
    </submittedName>
</protein>
<dbReference type="Proteomes" id="UP000596742">
    <property type="component" value="Unassembled WGS sequence"/>
</dbReference>
<sequence>MLKMSVWHTFQAKDGHIHLKVKTDCITDIYREVWKIKEETRIGHEDHIIWRTDYDSSWRVIKPNNSFVDVYFNNVTESNEIRLNLIVNVTGSTDLDNAEDCSGVKKDSLVLQCGNIPSLNFTVRITPENEHTPEIFTDINMTEELNE</sequence>
<dbReference type="EMBL" id="UYJE01006868">
    <property type="protein sequence ID" value="VDI49747.1"/>
    <property type="molecule type" value="Genomic_DNA"/>
</dbReference>
<accession>A0A8B6FIH2</accession>
<keyword evidence="2" id="KW-1185">Reference proteome</keyword>
<reference evidence="1" key="1">
    <citation type="submission" date="2018-11" db="EMBL/GenBank/DDBJ databases">
        <authorList>
            <person name="Alioto T."/>
            <person name="Alioto T."/>
        </authorList>
    </citation>
    <scope>NUCLEOTIDE SEQUENCE</scope>
</reference>
<organism evidence="1 2">
    <name type="scientific">Mytilus galloprovincialis</name>
    <name type="common">Mediterranean mussel</name>
    <dbReference type="NCBI Taxonomy" id="29158"/>
    <lineage>
        <taxon>Eukaryota</taxon>
        <taxon>Metazoa</taxon>
        <taxon>Spiralia</taxon>
        <taxon>Lophotrochozoa</taxon>
        <taxon>Mollusca</taxon>
        <taxon>Bivalvia</taxon>
        <taxon>Autobranchia</taxon>
        <taxon>Pteriomorphia</taxon>
        <taxon>Mytilida</taxon>
        <taxon>Mytiloidea</taxon>
        <taxon>Mytilidae</taxon>
        <taxon>Mytilinae</taxon>
        <taxon>Mytilus</taxon>
    </lineage>
</organism>
<gene>
    <name evidence="1" type="ORF">MGAL_10B008212</name>
</gene>
<evidence type="ECO:0000313" key="1">
    <source>
        <dbReference type="EMBL" id="VDI49747.1"/>
    </source>
</evidence>
<name>A0A8B6FIH2_MYTGA</name>
<evidence type="ECO:0000313" key="2">
    <source>
        <dbReference type="Proteomes" id="UP000596742"/>
    </source>
</evidence>